<dbReference type="InterPro" id="IPR000594">
    <property type="entry name" value="ThiF_NAD_FAD-bd"/>
</dbReference>
<dbReference type="CDD" id="cd00757">
    <property type="entry name" value="ThiF_MoeB_HesA_family"/>
    <property type="match status" value="1"/>
</dbReference>
<keyword evidence="3" id="KW-0547">Nucleotide-binding</keyword>
<evidence type="ECO:0000256" key="11">
    <source>
        <dbReference type="ARBA" id="ARBA00075328"/>
    </source>
</evidence>
<dbReference type="InterPro" id="IPR035985">
    <property type="entry name" value="Ubiquitin-activating_enz"/>
</dbReference>
<dbReference type="GO" id="GO:0005524">
    <property type="term" value="F:ATP binding"/>
    <property type="evidence" value="ECO:0007669"/>
    <property type="project" value="UniProtKB-KW"/>
</dbReference>
<comment type="catalytic activity">
    <reaction evidence="5">
        <text>[molybdopterin-synthase sulfur-carrier protein]-C-terminal Gly-Gly + ATP + H(+) = [molybdopterin-synthase sulfur-carrier protein]-C-terminal Gly-Gly-AMP + diphosphate</text>
        <dbReference type="Rhea" id="RHEA:43616"/>
        <dbReference type="Rhea" id="RHEA-COMP:12159"/>
        <dbReference type="Rhea" id="RHEA-COMP:12202"/>
        <dbReference type="ChEBI" id="CHEBI:15378"/>
        <dbReference type="ChEBI" id="CHEBI:30616"/>
        <dbReference type="ChEBI" id="CHEBI:33019"/>
        <dbReference type="ChEBI" id="CHEBI:90618"/>
        <dbReference type="ChEBI" id="CHEBI:90778"/>
        <dbReference type="EC" id="2.7.7.80"/>
    </reaction>
</comment>
<keyword evidence="2 14" id="KW-0808">Transferase</keyword>
<comment type="similarity">
    <text evidence="1">Belongs to the HesA/MoeB/ThiF family.</text>
</comment>
<dbReference type="AlphaFoldDB" id="A0A3B0BYB2"/>
<dbReference type="Pfam" id="PF00899">
    <property type="entry name" value="ThiF"/>
    <property type="match status" value="1"/>
</dbReference>
<evidence type="ECO:0000256" key="2">
    <source>
        <dbReference type="ARBA" id="ARBA00022679"/>
    </source>
</evidence>
<evidence type="ECO:0000313" key="15">
    <source>
        <dbReference type="Proteomes" id="UP000276603"/>
    </source>
</evidence>
<evidence type="ECO:0000256" key="3">
    <source>
        <dbReference type="ARBA" id="ARBA00022741"/>
    </source>
</evidence>
<dbReference type="EC" id="2.7.7.80" evidence="8"/>
<evidence type="ECO:0000256" key="4">
    <source>
        <dbReference type="ARBA" id="ARBA00022840"/>
    </source>
</evidence>
<dbReference type="OrthoDB" id="9804286at2"/>
<evidence type="ECO:0000256" key="9">
    <source>
        <dbReference type="ARBA" id="ARBA00073635"/>
    </source>
</evidence>
<dbReference type="FunFam" id="3.40.50.720:FF:000033">
    <property type="entry name" value="Adenylyltransferase and sulfurtransferase MOCS3"/>
    <property type="match status" value="1"/>
</dbReference>
<protein>
    <recommendedName>
        <fullName evidence="9">Molybdopterin-synthase adenylyltransferase</fullName>
        <ecNumber evidence="8">2.7.7.80</ecNumber>
    </recommendedName>
    <alternativeName>
        <fullName evidence="12">MoaD protein adenylase</fullName>
    </alternativeName>
    <alternativeName>
        <fullName evidence="10">Molybdopterin-converting factor subunit 1 adenylase</fullName>
    </alternativeName>
    <alternativeName>
        <fullName evidence="11">Sulfur carrier protein MoaD adenylyltransferase</fullName>
    </alternativeName>
</protein>
<dbReference type="Proteomes" id="UP000276603">
    <property type="component" value="Unassembled WGS sequence"/>
</dbReference>
<evidence type="ECO:0000256" key="6">
    <source>
        <dbReference type="ARBA" id="ARBA00055169"/>
    </source>
</evidence>
<keyword evidence="4" id="KW-0067">ATP-binding</keyword>
<evidence type="ECO:0000313" key="14">
    <source>
        <dbReference type="EMBL" id="RKN76807.1"/>
    </source>
</evidence>
<evidence type="ECO:0000256" key="12">
    <source>
        <dbReference type="ARBA" id="ARBA00078531"/>
    </source>
</evidence>
<dbReference type="RefSeq" id="WP_120714154.1">
    <property type="nucleotide sequence ID" value="NZ_RBCJ01000006.1"/>
</dbReference>
<dbReference type="GO" id="GO:0004792">
    <property type="term" value="F:thiosulfate-cyanide sulfurtransferase activity"/>
    <property type="evidence" value="ECO:0007669"/>
    <property type="project" value="TreeGrafter"/>
</dbReference>
<dbReference type="PANTHER" id="PTHR10953:SF102">
    <property type="entry name" value="ADENYLYLTRANSFERASE AND SULFURTRANSFERASE MOCS3"/>
    <property type="match status" value="1"/>
</dbReference>
<dbReference type="PROSITE" id="PS50206">
    <property type="entry name" value="RHODANESE_3"/>
    <property type="match status" value="1"/>
</dbReference>
<dbReference type="SUPFAM" id="SSF69572">
    <property type="entry name" value="Activating enzymes of the ubiquitin-like proteins"/>
    <property type="match status" value="1"/>
</dbReference>
<accession>A0A3B0BYB2</accession>
<keyword evidence="15" id="KW-1185">Reference proteome</keyword>
<comment type="subunit">
    <text evidence="7">Homodimer. Forms a stable heterotetrameric complex of 2 MoeB and 2 MoaD during adenylation of MoaD.</text>
</comment>
<evidence type="ECO:0000256" key="1">
    <source>
        <dbReference type="ARBA" id="ARBA00009919"/>
    </source>
</evidence>
<dbReference type="InterPro" id="IPR001763">
    <property type="entry name" value="Rhodanese-like_dom"/>
</dbReference>
<feature type="domain" description="Rhodanese" evidence="13">
    <location>
        <begin position="270"/>
        <end position="355"/>
    </location>
</feature>
<evidence type="ECO:0000256" key="5">
    <source>
        <dbReference type="ARBA" id="ARBA00052218"/>
    </source>
</evidence>
<dbReference type="SMART" id="SM00450">
    <property type="entry name" value="RHOD"/>
    <property type="match status" value="1"/>
</dbReference>
<organism evidence="14 15">
    <name type="scientific">Ulvibacterium marinum</name>
    <dbReference type="NCBI Taxonomy" id="2419782"/>
    <lineage>
        <taxon>Bacteria</taxon>
        <taxon>Pseudomonadati</taxon>
        <taxon>Bacteroidota</taxon>
        <taxon>Flavobacteriia</taxon>
        <taxon>Flavobacteriales</taxon>
        <taxon>Flavobacteriaceae</taxon>
        <taxon>Ulvibacterium</taxon>
    </lineage>
</organism>
<proteinExistence type="inferred from homology"/>
<evidence type="ECO:0000256" key="8">
    <source>
        <dbReference type="ARBA" id="ARBA00066884"/>
    </source>
</evidence>
<dbReference type="PANTHER" id="PTHR10953">
    <property type="entry name" value="UBIQUITIN-ACTIVATING ENZYME E1"/>
    <property type="match status" value="1"/>
</dbReference>
<gene>
    <name evidence="14" type="ORF">D7Z94_23790</name>
</gene>
<dbReference type="Pfam" id="PF00581">
    <property type="entry name" value="Rhodanese"/>
    <property type="match status" value="1"/>
</dbReference>
<dbReference type="InterPro" id="IPR036873">
    <property type="entry name" value="Rhodanese-like_dom_sf"/>
</dbReference>
<dbReference type="InterPro" id="IPR045886">
    <property type="entry name" value="ThiF/MoeB/HesA"/>
</dbReference>
<dbReference type="Gene3D" id="3.40.50.720">
    <property type="entry name" value="NAD(P)-binding Rossmann-like Domain"/>
    <property type="match status" value="1"/>
</dbReference>
<sequence length="357" mass="39483">MNGERYIRQTILKDFGPKAQERLYKSKVLVVGAGGLGIPVLTYLNAMGIGTLGIVDGDSVSGSNLHRQVLYDETDIGQSKVQVAIRKLRAQNSSTQLISFEQFLTVENALRVIADYDLVVDASDNFPTRYLVNDACVLLGKPFIYGALHGFEGQVSVFNHNNGPTYRCLFPNMPGPDEVPDCNANGVLGVIPGIVGNLQALEAVKVLTGVGEVLSGKLLLFDGLSQNFQNIKFSLVPDNQKINELKPAYDFECTTEIKSIQTSELEQLLEMNSVQLIDVRTPKEFQGYHLEKAHHIPLSELEERKSEIDFGRPAYFICQSGIRSRKAIEKLQELNTEAELINVKGGMNNLKAYVAKY</sequence>
<name>A0A3B0BYB2_9FLAO</name>
<dbReference type="CDD" id="cd00158">
    <property type="entry name" value="RHOD"/>
    <property type="match status" value="1"/>
</dbReference>
<comment type="function">
    <text evidence="6">Catalyzes the adenylation by ATP of the carboxyl group of the C-terminal glycine of sulfur carrier protein MoaD.</text>
</comment>
<evidence type="ECO:0000259" key="13">
    <source>
        <dbReference type="PROSITE" id="PS50206"/>
    </source>
</evidence>
<dbReference type="GO" id="GO:0005737">
    <property type="term" value="C:cytoplasm"/>
    <property type="evidence" value="ECO:0007669"/>
    <property type="project" value="TreeGrafter"/>
</dbReference>
<reference evidence="14 15" key="1">
    <citation type="submission" date="2018-10" db="EMBL/GenBank/DDBJ databases">
        <title>Ulvibacterium marinum gen. nov., sp. nov., a novel marine bacterium of the family Flavobacteriaceae, isolated from a culture of the green alga Ulva prolifera.</title>
        <authorList>
            <person name="Zhang Z."/>
        </authorList>
    </citation>
    <scope>NUCLEOTIDE SEQUENCE [LARGE SCALE GENOMIC DNA]</scope>
    <source>
        <strain evidence="14 15">CCMM003</strain>
    </source>
</reference>
<dbReference type="Gene3D" id="3.40.250.10">
    <property type="entry name" value="Rhodanese-like domain"/>
    <property type="match status" value="1"/>
</dbReference>
<dbReference type="GO" id="GO:0061605">
    <property type="term" value="F:molybdopterin-synthase adenylyltransferase activity"/>
    <property type="evidence" value="ECO:0007669"/>
    <property type="project" value="UniProtKB-EC"/>
</dbReference>
<comment type="caution">
    <text evidence="14">The sequence shown here is derived from an EMBL/GenBank/DDBJ whole genome shotgun (WGS) entry which is preliminary data.</text>
</comment>
<dbReference type="GO" id="GO:0042292">
    <property type="term" value="F:URM1 activating enzyme activity"/>
    <property type="evidence" value="ECO:0007669"/>
    <property type="project" value="TreeGrafter"/>
</dbReference>
<evidence type="ECO:0000256" key="10">
    <source>
        <dbReference type="ARBA" id="ARBA00075110"/>
    </source>
</evidence>
<evidence type="ECO:0000256" key="7">
    <source>
        <dbReference type="ARBA" id="ARBA00063809"/>
    </source>
</evidence>
<dbReference type="EMBL" id="RBCJ01000006">
    <property type="protein sequence ID" value="RKN76807.1"/>
    <property type="molecule type" value="Genomic_DNA"/>
</dbReference>